<dbReference type="InterPro" id="IPR016032">
    <property type="entry name" value="Sig_transdc_resp-reg_C-effctor"/>
</dbReference>
<dbReference type="SUPFAM" id="SSF46894">
    <property type="entry name" value="C-terminal effector domain of the bipartite response regulators"/>
    <property type="match status" value="1"/>
</dbReference>
<evidence type="ECO:0000313" key="6">
    <source>
        <dbReference type="Proteomes" id="UP000214600"/>
    </source>
</evidence>
<dbReference type="CDD" id="cd06170">
    <property type="entry name" value="LuxR_C_like"/>
    <property type="match status" value="1"/>
</dbReference>
<keyword evidence="2" id="KW-0238">DNA-binding</keyword>
<dbReference type="PROSITE" id="PS50043">
    <property type="entry name" value="HTH_LUXR_2"/>
    <property type="match status" value="1"/>
</dbReference>
<reference evidence="5 6" key="2">
    <citation type="submission" date="2017-08" db="EMBL/GenBank/DDBJ databases">
        <title>WGS of novel Burkholderia cepaca complex species.</title>
        <authorList>
            <person name="Lipuma J."/>
            <person name="Spilker T."/>
        </authorList>
    </citation>
    <scope>NUCLEOTIDE SEQUENCE [LARGE SCALE GENOMIC DNA]</scope>
    <source>
        <strain evidence="5 6">AU17325</strain>
    </source>
</reference>
<dbReference type="Gene3D" id="1.10.10.10">
    <property type="entry name" value="Winged helix-like DNA-binding domain superfamily/Winged helix DNA-binding domain"/>
    <property type="match status" value="1"/>
</dbReference>
<dbReference type="Gene3D" id="3.40.50.300">
    <property type="entry name" value="P-loop containing nucleotide triphosphate hydrolases"/>
    <property type="match status" value="1"/>
</dbReference>
<dbReference type="SUPFAM" id="SSF52540">
    <property type="entry name" value="P-loop containing nucleoside triphosphate hydrolases"/>
    <property type="match status" value="1"/>
</dbReference>
<accession>A0A228I0K9</accession>
<proteinExistence type="predicted"/>
<organism evidence="5 6">
    <name type="scientific">Burkholderia aenigmatica</name>
    <dbReference type="NCBI Taxonomy" id="2015348"/>
    <lineage>
        <taxon>Bacteria</taxon>
        <taxon>Pseudomonadati</taxon>
        <taxon>Pseudomonadota</taxon>
        <taxon>Betaproteobacteria</taxon>
        <taxon>Burkholderiales</taxon>
        <taxon>Burkholderiaceae</taxon>
        <taxon>Burkholderia</taxon>
        <taxon>Burkholderia cepacia complex</taxon>
    </lineage>
</organism>
<dbReference type="InterPro" id="IPR011990">
    <property type="entry name" value="TPR-like_helical_dom_sf"/>
</dbReference>
<dbReference type="PRINTS" id="PR00038">
    <property type="entry name" value="HTHLUXR"/>
</dbReference>
<keyword evidence="3" id="KW-0804">Transcription</keyword>
<dbReference type="InterPro" id="IPR000792">
    <property type="entry name" value="Tscrpt_reg_LuxR_C"/>
</dbReference>
<gene>
    <name evidence="5" type="ORF">CFB84_36670</name>
</gene>
<name>A0A228I0K9_9BURK</name>
<evidence type="ECO:0000313" key="5">
    <source>
        <dbReference type="EMBL" id="OXI35926.1"/>
    </source>
</evidence>
<dbReference type="GO" id="GO:0006355">
    <property type="term" value="P:regulation of DNA-templated transcription"/>
    <property type="evidence" value="ECO:0007669"/>
    <property type="project" value="InterPro"/>
</dbReference>
<dbReference type="AlphaFoldDB" id="A0A228I0K9"/>
<dbReference type="InterPro" id="IPR036388">
    <property type="entry name" value="WH-like_DNA-bd_sf"/>
</dbReference>
<dbReference type="GO" id="GO:0003677">
    <property type="term" value="F:DNA binding"/>
    <property type="evidence" value="ECO:0007669"/>
    <property type="project" value="UniProtKB-KW"/>
</dbReference>
<dbReference type="PANTHER" id="PTHR44688">
    <property type="entry name" value="DNA-BINDING TRANSCRIPTIONAL ACTIVATOR DEVR_DOSR"/>
    <property type="match status" value="1"/>
</dbReference>
<dbReference type="InterPro" id="IPR027417">
    <property type="entry name" value="P-loop_NTPase"/>
</dbReference>
<comment type="caution">
    <text evidence="5">The sequence shown here is derived from an EMBL/GenBank/DDBJ whole genome shotgun (WGS) entry which is preliminary data.</text>
</comment>
<dbReference type="Proteomes" id="UP000214600">
    <property type="component" value="Unassembled WGS sequence"/>
</dbReference>
<dbReference type="Pfam" id="PF25873">
    <property type="entry name" value="WHD_MalT"/>
    <property type="match status" value="1"/>
</dbReference>
<keyword evidence="1" id="KW-0805">Transcription regulation</keyword>
<dbReference type="InterPro" id="IPR059106">
    <property type="entry name" value="WHD_MalT"/>
</dbReference>
<reference evidence="6" key="1">
    <citation type="submission" date="2017-06" db="EMBL/GenBank/DDBJ databases">
        <authorList>
            <person name="LiPuma J."/>
            <person name="Spilker T."/>
        </authorList>
    </citation>
    <scope>NUCLEOTIDE SEQUENCE [LARGE SCALE GENOMIC DNA]</scope>
    <source>
        <strain evidence="6">AU17325</strain>
    </source>
</reference>
<dbReference type="EMBL" id="NKFA01000027">
    <property type="protein sequence ID" value="OXI35926.1"/>
    <property type="molecule type" value="Genomic_DNA"/>
</dbReference>
<dbReference type="PROSITE" id="PS00622">
    <property type="entry name" value="HTH_LUXR_1"/>
    <property type="match status" value="1"/>
</dbReference>
<sequence length="928" mass="102740">MNLPSESDEPLWNLSLIQTKMAPPRPPRFRVARRTLSKKLAAAAEHAVTLVIAPAGFGKTTTLSEWCEVLRTRHQLVAWLSLDQDDDNPDQLGAYLVAALNHGTGGIGQQAEKLLRNDPMTPGKTVISVLLNEIAACGKQVFLILDDFDRLTSSPVCAVVSRLLRYAPANFHVLLGARGEPRLALAQLRTHGQLLRIDESDLRFSADDAQAFFARTGTAPLDRGAVEMLTDATEGWITGLQLASLSLKEEADATKVARDLAGNRFGIDAYLDDAVLSHLPRPVYQFLLRTSIVDHLSPGLCDAVMGAGARSWEKLDWLERHNLFIRALDDERQWFRYHALLSDALRRRAARQLADELPRLHQRASQWFADARQWPDAVRHALAAGDALQAAIWVENCAAALMDRSDVNTLLSLIGKLPRQLVKSRLRLRLANAWALAFLMRMPEAGEVLRHAQSDFARHHDDRTRTEGEPDAALPIEMIAVDAAISGFDDDSYRSLELGREVVLSSLPASAWVRRLGETAHIFGLIYDSRFDEVERLRQGAAAVPADDHDFIYANVYRECMFGLNLLVNGRLPEAITLLESAIAHAEANVFRHSAAAAVPAGYLAALCYEQNDLSRARQLINDRSAITAEACPLGSLSSYCRTAARLHARNDDIASALLCLQQASEIAASRHWLRMRASCDAEIVRLCLQQGWVDRAREAADALDAQMPEQIPAPMGSFIETWASWCEVKARLDLATGRPDRAAERLRELRTTLSRAGMTYLEARMSLLYAVALQQEHAHEAALAALTDALRYAQPNGMIGSFVDEGEPVLRLLTTLNRETSERGGIQPAFVDRLLAAFDPRRTPADDGDARDARNLLSTREIEILNHIARGMSNKEIGRALCVAPETIKWHLKNIFEKLKVGSRFEAVQSALGVTPTERGKARETHS</sequence>
<dbReference type="Gene3D" id="1.25.40.10">
    <property type="entry name" value="Tetratricopeptide repeat domain"/>
    <property type="match status" value="1"/>
</dbReference>
<evidence type="ECO:0000259" key="4">
    <source>
        <dbReference type="PROSITE" id="PS50043"/>
    </source>
</evidence>
<evidence type="ECO:0000256" key="3">
    <source>
        <dbReference type="ARBA" id="ARBA00023163"/>
    </source>
</evidence>
<dbReference type="Pfam" id="PF17874">
    <property type="entry name" value="TPR_MalT"/>
    <property type="match status" value="1"/>
</dbReference>
<protein>
    <submittedName>
        <fullName evidence="5">LuxR family transcriptional regulator</fullName>
    </submittedName>
</protein>
<evidence type="ECO:0000256" key="2">
    <source>
        <dbReference type="ARBA" id="ARBA00023125"/>
    </source>
</evidence>
<dbReference type="InterPro" id="IPR041617">
    <property type="entry name" value="TPR_MalT"/>
</dbReference>
<evidence type="ECO:0000256" key="1">
    <source>
        <dbReference type="ARBA" id="ARBA00023015"/>
    </source>
</evidence>
<feature type="domain" description="HTH luxR-type" evidence="4">
    <location>
        <begin position="851"/>
        <end position="916"/>
    </location>
</feature>
<dbReference type="SMART" id="SM00421">
    <property type="entry name" value="HTH_LUXR"/>
    <property type="match status" value="1"/>
</dbReference>
<dbReference type="SUPFAM" id="SSF48452">
    <property type="entry name" value="TPR-like"/>
    <property type="match status" value="1"/>
</dbReference>
<dbReference type="PANTHER" id="PTHR44688:SF16">
    <property type="entry name" value="DNA-BINDING TRANSCRIPTIONAL ACTIVATOR DEVR_DOSR"/>
    <property type="match status" value="1"/>
</dbReference>
<dbReference type="Pfam" id="PF00196">
    <property type="entry name" value="GerE"/>
    <property type="match status" value="1"/>
</dbReference>